<dbReference type="Pfam" id="PF00005">
    <property type="entry name" value="ABC_tran"/>
    <property type="match status" value="1"/>
</dbReference>
<comment type="similarity">
    <text evidence="1">Belongs to the ABC transporter superfamily.</text>
</comment>
<dbReference type="SUPFAM" id="SSF52540">
    <property type="entry name" value="P-loop containing nucleoside triphosphate hydrolases"/>
    <property type="match status" value="1"/>
</dbReference>
<dbReference type="InterPro" id="IPR003593">
    <property type="entry name" value="AAA+_ATPase"/>
</dbReference>
<dbReference type="Proteomes" id="UP000273044">
    <property type="component" value="Chromosome"/>
</dbReference>
<accession>A0A3N4D0D5</accession>
<dbReference type="Gene3D" id="3.40.50.300">
    <property type="entry name" value="P-loop containing nucleotide triphosphate hydrolases"/>
    <property type="match status" value="1"/>
</dbReference>
<sequence length="251" mass="27693">MASLITTEKLSKTFSRKGSQHHVLKNIDLEIDGADFTVVMGPSGAGKSTLLYALSGMDRPSLGRIVFDGQNIEKMSEDKLARFRLDHCGFVFQQVYLLDSLSVSDNVLAVGLLGSRRRREIVERAGELFDRVGLPERTRVAAATTLSGGEAQRAGIVRALIREPRVLFADEPTGQLNSEASDAVLDLLSDLHAGGQCILMVTHDVRSALRGSRILYLRDGVIAGDLKLGRFDRKDSGRRERLQHFLEEMGW</sequence>
<gene>
    <name evidence="7" type="primary">lolD_4</name>
    <name evidence="6" type="ORF">J5A53_04590</name>
    <name evidence="7" type="ORF">NCTC12967_02190</name>
</gene>
<dbReference type="Proteomes" id="UP000677180">
    <property type="component" value="Chromosome"/>
</dbReference>
<dbReference type="GO" id="GO:0005524">
    <property type="term" value="F:ATP binding"/>
    <property type="evidence" value="ECO:0007669"/>
    <property type="project" value="UniProtKB-KW"/>
</dbReference>
<dbReference type="InterPro" id="IPR027417">
    <property type="entry name" value="P-loop_NTPase"/>
</dbReference>
<keyword evidence="2" id="KW-0813">Transport</keyword>
<keyword evidence="3" id="KW-0547">Nucleotide-binding</keyword>
<organism evidence="7 8">
    <name type="scientific">Arachnia propionica</name>
    <dbReference type="NCBI Taxonomy" id="1750"/>
    <lineage>
        <taxon>Bacteria</taxon>
        <taxon>Bacillati</taxon>
        <taxon>Actinomycetota</taxon>
        <taxon>Actinomycetes</taxon>
        <taxon>Propionibacteriales</taxon>
        <taxon>Propionibacteriaceae</taxon>
        <taxon>Arachnia</taxon>
    </lineage>
</organism>
<dbReference type="EMBL" id="LR134406">
    <property type="protein sequence ID" value="VEH70884.1"/>
    <property type="molecule type" value="Genomic_DNA"/>
</dbReference>
<dbReference type="InterPro" id="IPR017871">
    <property type="entry name" value="ABC_transporter-like_CS"/>
</dbReference>
<evidence type="ECO:0000259" key="5">
    <source>
        <dbReference type="PROSITE" id="PS50893"/>
    </source>
</evidence>
<keyword evidence="7" id="KW-0378">Hydrolase</keyword>
<dbReference type="AlphaFoldDB" id="A0A3N4D0D5"/>
<keyword evidence="4 7" id="KW-0067">ATP-binding</keyword>
<dbReference type="RefSeq" id="WP_041696616.1">
    <property type="nucleotide sequence ID" value="NZ_CAJZDL010000012.1"/>
</dbReference>
<name>A0A3N4D0D5_9ACTN</name>
<evidence type="ECO:0000313" key="8">
    <source>
        <dbReference type="Proteomes" id="UP000273044"/>
    </source>
</evidence>
<dbReference type="PROSITE" id="PS50893">
    <property type="entry name" value="ABC_TRANSPORTER_2"/>
    <property type="match status" value="1"/>
</dbReference>
<dbReference type="GeneID" id="64407634"/>
<dbReference type="GO" id="GO:0016887">
    <property type="term" value="F:ATP hydrolysis activity"/>
    <property type="evidence" value="ECO:0007669"/>
    <property type="project" value="InterPro"/>
</dbReference>
<keyword evidence="8" id="KW-1185">Reference proteome</keyword>
<dbReference type="PANTHER" id="PTHR42798:SF7">
    <property type="entry name" value="ALPHA-D-RIBOSE 1-METHYLPHOSPHONATE 5-TRIPHOSPHATE SYNTHASE SUBUNIT PHNL"/>
    <property type="match status" value="1"/>
</dbReference>
<keyword evidence="7" id="KW-0449">Lipoprotein</keyword>
<evidence type="ECO:0000256" key="1">
    <source>
        <dbReference type="ARBA" id="ARBA00005417"/>
    </source>
</evidence>
<feature type="domain" description="ABC transporter" evidence="5">
    <location>
        <begin position="5"/>
        <end position="244"/>
    </location>
</feature>
<dbReference type="EMBL" id="CP072385">
    <property type="protein sequence ID" value="QUC11975.1"/>
    <property type="molecule type" value="Genomic_DNA"/>
</dbReference>
<dbReference type="PANTHER" id="PTHR42798">
    <property type="entry name" value="LIPOPROTEIN-RELEASING SYSTEM ATP-BINDING PROTEIN LOLD"/>
    <property type="match status" value="1"/>
</dbReference>
<evidence type="ECO:0000256" key="2">
    <source>
        <dbReference type="ARBA" id="ARBA00022448"/>
    </source>
</evidence>
<dbReference type="OrthoDB" id="9802264at2"/>
<reference evidence="6" key="2">
    <citation type="submission" date="2021-03" db="EMBL/GenBank/DDBJ databases">
        <title>Human Oral Microbial Genomes.</title>
        <authorList>
            <person name="Johnston C.D."/>
            <person name="Chen T."/>
            <person name="Dewhirst F.E."/>
        </authorList>
    </citation>
    <scope>NUCLEOTIDE SEQUENCE</scope>
    <source>
        <strain evidence="6">F0714</strain>
    </source>
</reference>
<proteinExistence type="inferred from homology"/>
<evidence type="ECO:0000256" key="4">
    <source>
        <dbReference type="ARBA" id="ARBA00022840"/>
    </source>
</evidence>
<evidence type="ECO:0000313" key="7">
    <source>
        <dbReference type="EMBL" id="VEH70884.1"/>
    </source>
</evidence>
<dbReference type="CDD" id="cd03255">
    <property type="entry name" value="ABC_MJ0796_LolCDE_FtsE"/>
    <property type="match status" value="1"/>
</dbReference>
<protein>
    <submittedName>
        <fullName evidence="6">ABC transporter ATP-binding protein</fullName>
    </submittedName>
    <submittedName>
        <fullName evidence="7">Lipoprotein-releasing system ATP-binding protein LolD</fullName>
        <ecNumber evidence="7">3.6.3.-</ecNumber>
    </submittedName>
</protein>
<dbReference type="PROSITE" id="PS00211">
    <property type="entry name" value="ABC_TRANSPORTER_1"/>
    <property type="match status" value="1"/>
</dbReference>
<evidence type="ECO:0000256" key="3">
    <source>
        <dbReference type="ARBA" id="ARBA00022741"/>
    </source>
</evidence>
<dbReference type="EC" id="3.6.3.-" evidence="7"/>
<reference evidence="7 8" key="1">
    <citation type="submission" date="2018-12" db="EMBL/GenBank/DDBJ databases">
        <authorList>
            <consortium name="Pathogen Informatics"/>
        </authorList>
    </citation>
    <scope>NUCLEOTIDE SEQUENCE [LARGE SCALE GENOMIC DNA]</scope>
    <source>
        <strain evidence="7 8">NCTC12967</strain>
    </source>
</reference>
<dbReference type="SMART" id="SM00382">
    <property type="entry name" value="AAA"/>
    <property type="match status" value="1"/>
</dbReference>
<evidence type="ECO:0000313" key="6">
    <source>
        <dbReference type="EMBL" id="QUC11975.1"/>
    </source>
</evidence>
<dbReference type="InterPro" id="IPR003439">
    <property type="entry name" value="ABC_transporter-like_ATP-bd"/>
</dbReference>
<dbReference type="InterPro" id="IPR017911">
    <property type="entry name" value="MacB-like_ATP-bd"/>
</dbReference>